<comment type="caution">
    <text evidence="3">The sequence shown here is derived from an EMBL/GenBank/DDBJ whole genome shotgun (WGS) entry which is preliminary data.</text>
</comment>
<feature type="region of interest" description="Disordered" evidence="1">
    <location>
        <begin position="82"/>
        <end position="111"/>
    </location>
</feature>
<dbReference type="Pfam" id="PF21784">
    <property type="entry name" value="Bflower"/>
    <property type="match status" value="1"/>
</dbReference>
<evidence type="ECO:0000313" key="3">
    <source>
        <dbReference type="EMBL" id="GAH15811.1"/>
    </source>
</evidence>
<protein>
    <recommendedName>
        <fullName evidence="2">4-fold beta flower domain-containing protein</fullName>
    </recommendedName>
</protein>
<dbReference type="AlphaFoldDB" id="X1D4X9"/>
<evidence type="ECO:0000259" key="2">
    <source>
        <dbReference type="Pfam" id="PF21784"/>
    </source>
</evidence>
<gene>
    <name evidence="3" type="ORF">S01H4_62048</name>
</gene>
<sequence>MEKTLYDAEGEPVAYISDGLTKAIYLWDGHPVAYLYAYHVYGFNGHHLGWFMDGIVYDADGKRIGFTSTSCPVPVHKETGKAKKYPLDKPGPRYEAPPLPELSFNPSAEDF</sequence>
<feature type="non-terminal residue" evidence="3">
    <location>
        <position position="111"/>
    </location>
</feature>
<feature type="compositionally biased region" description="Basic and acidic residues" evidence="1">
    <location>
        <begin position="82"/>
        <end position="92"/>
    </location>
</feature>
<proteinExistence type="predicted"/>
<reference evidence="3" key="1">
    <citation type="journal article" date="2014" name="Front. Microbiol.">
        <title>High frequency of phylogenetically diverse reductive dehalogenase-homologous genes in deep subseafloor sedimentary metagenomes.</title>
        <authorList>
            <person name="Kawai M."/>
            <person name="Futagami T."/>
            <person name="Toyoda A."/>
            <person name="Takaki Y."/>
            <person name="Nishi S."/>
            <person name="Hori S."/>
            <person name="Arai W."/>
            <person name="Tsubouchi T."/>
            <person name="Morono Y."/>
            <person name="Uchiyama I."/>
            <person name="Ito T."/>
            <person name="Fujiyama A."/>
            <person name="Inagaki F."/>
            <person name="Takami H."/>
        </authorList>
    </citation>
    <scope>NUCLEOTIDE SEQUENCE</scope>
    <source>
        <strain evidence="3">Expedition CK06-06</strain>
    </source>
</reference>
<name>X1D4X9_9ZZZZ</name>
<feature type="domain" description="4-fold beta flower" evidence="2">
    <location>
        <begin position="4"/>
        <end position="94"/>
    </location>
</feature>
<evidence type="ECO:0000256" key="1">
    <source>
        <dbReference type="SAM" id="MobiDB-lite"/>
    </source>
</evidence>
<dbReference type="InterPro" id="IPR048911">
    <property type="entry name" value="Bflower"/>
</dbReference>
<dbReference type="EMBL" id="BART01036929">
    <property type="protein sequence ID" value="GAH15811.1"/>
    <property type="molecule type" value="Genomic_DNA"/>
</dbReference>
<organism evidence="3">
    <name type="scientific">marine sediment metagenome</name>
    <dbReference type="NCBI Taxonomy" id="412755"/>
    <lineage>
        <taxon>unclassified sequences</taxon>
        <taxon>metagenomes</taxon>
        <taxon>ecological metagenomes</taxon>
    </lineage>
</organism>
<accession>X1D4X9</accession>